<comment type="caution">
    <text evidence="1">The sequence shown here is derived from an EMBL/GenBank/DDBJ whole genome shotgun (WGS) entry which is preliminary data.</text>
</comment>
<dbReference type="InterPro" id="IPR027417">
    <property type="entry name" value="P-loop_NTPase"/>
</dbReference>
<organism evidence="1 2">
    <name type="scientific">Candidatus Phycosocius bacilliformis</name>
    <dbReference type="NCBI Taxonomy" id="1445552"/>
    <lineage>
        <taxon>Bacteria</taxon>
        <taxon>Pseudomonadati</taxon>
        <taxon>Pseudomonadota</taxon>
        <taxon>Alphaproteobacteria</taxon>
        <taxon>Caulobacterales</taxon>
        <taxon>Caulobacterales incertae sedis</taxon>
        <taxon>Candidatus Phycosocius</taxon>
    </lineage>
</organism>
<name>A0A2P2E937_9PROT</name>
<dbReference type="RefSeq" id="WP_108984464.1">
    <property type="nucleotide sequence ID" value="NZ_BFBR01000003.1"/>
</dbReference>
<dbReference type="EMBL" id="BFBR01000003">
    <property type="protein sequence ID" value="GBF57587.1"/>
    <property type="molecule type" value="Genomic_DNA"/>
</dbReference>
<sequence>MASIQAQMNGVWSAVAAATGGGGAAVMFVGARSDVGISEVARAFAEVAAARAARAAWLVDLDFFGPGQFAAYGGEQAAMKGPFDMTFATQPFWRAQPKAADGSQGEGALVSFRTPVPKLFVSRFNRAALQAGQKMQVSPAPSYWQAVRKAIDMTVVDAPALEYSRAGLALVPDMDGVILVIDSQISDVRESIDLRDEIIGRGGRCLGIVVTETASSGFKLRRQA</sequence>
<dbReference type="Proteomes" id="UP000245086">
    <property type="component" value="Unassembled WGS sequence"/>
</dbReference>
<dbReference type="Gene3D" id="3.40.50.300">
    <property type="entry name" value="P-loop containing nucleotide triphosphate hydrolases"/>
    <property type="match status" value="1"/>
</dbReference>
<protein>
    <submittedName>
        <fullName evidence="1">Uncharacterized protein</fullName>
    </submittedName>
</protein>
<dbReference type="OrthoDB" id="7183816at2"/>
<gene>
    <name evidence="1" type="ORF">PbB2_01255</name>
</gene>
<proteinExistence type="predicted"/>
<dbReference type="AlphaFoldDB" id="A0A2P2E937"/>
<evidence type="ECO:0000313" key="1">
    <source>
        <dbReference type="EMBL" id="GBF57587.1"/>
    </source>
</evidence>
<reference evidence="1 2" key="1">
    <citation type="journal article" date="2018" name="Genome Announc.">
        <title>Draft Genome Sequence of "Candidatus Phycosocius bacilliformis," an Alphaproteobacterial Ectosymbiont of the Hydrocarbon-Producing Green Alga Botryococcus braunii.</title>
        <authorList>
            <person name="Tanabe Y."/>
            <person name="Yamaguchi H."/>
            <person name="Watanabe M.M."/>
        </authorList>
    </citation>
    <scope>NUCLEOTIDE SEQUENCE [LARGE SCALE GENOMIC DNA]</scope>
    <source>
        <strain evidence="1 2">BOTRYCO-2</strain>
    </source>
</reference>
<dbReference type="SUPFAM" id="SSF52540">
    <property type="entry name" value="P-loop containing nucleoside triphosphate hydrolases"/>
    <property type="match status" value="1"/>
</dbReference>
<accession>A0A2P2E937</accession>
<evidence type="ECO:0000313" key="2">
    <source>
        <dbReference type="Proteomes" id="UP000245086"/>
    </source>
</evidence>
<keyword evidence="2" id="KW-1185">Reference proteome</keyword>